<dbReference type="InterPro" id="IPR051677">
    <property type="entry name" value="AfsR-DnrI-RedD_regulator"/>
</dbReference>
<gene>
    <name evidence="8" type="ORF">DQX05_15495</name>
</gene>
<reference evidence="8 9" key="1">
    <citation type="submission" date="2018-09" db="EMBL/GenBank/DDBJ databases">
        <title>Paenibacillus SK2017-BO5.</title>
        <authorList>
            <person name="Piskunova J.V."/>
            <person name="Dubiley S.A."/>
            <person name="Severinov K.V."/>
        </authorList>
    </citation>
    <scope>NUCLEOTIDE SEQUENCE [LARGE SCALE GENOMIC DNA]</scope>
    <source>
        <strain evidence="8 9">BO5</strain>
    </source>
</reference>
<dbReference type="Pfam" id="PF00486">
    <property type="entry name" value="Trans_reg_C"/>
    <property type="match status" value="1"/>
</dbReference>
<dbReference type="InterPro" id="IPR001867">
    <property type="entry name" value="OmpR/PhoB-type_DNA-bd"/>
</dbReference>
<dbReference type="GO" id="GO:0003677">
    <property type="term" value="F:DNA binding"/>
    <property type="evidence" value="ECO:0007669"/>
    <property type="project" value="UniProtKB-KW"/>
</dbReference>
<evidence type="ECO:0000313" key="9">
    <source>
        <dbReference type="Proteomes" id="UP000266177"/>
    </source>
</evidence>
<dbReference type="Pfam" id="PF00072">
    <property type="entry name" value="Response_reg"/>
    <property type="match status" value="1"/>
</dbReference>
<dbReference type="Proteomes" id="UP000266177">
    <property type="component" value="Unassembled WGS sequence"/>
</dbReference>
<dbReference type="InterPro" id="IPR001789">
    <property type="entry name" value="Sig_transdc_resp-reg_receiver"/>
</dbReference>
<dbReference type="AlphaFoldDB" id="A0A3A3GKR5"/>
<evidence type="ECO:0000256" key="6">
    <source>
        <dbReference type="PROSITE-ProRule" id="PRU00169"/>
    </source>
</evidence>
<comment type="similarity">
    <text evidence="1">Belongs to the AfsR/DnrI/RedD regulatory family.</text>
</comment>
<dbReference type="PROSITE" id="PS50110">
    <property type="entry name" value="RESPONSE_REGULATORY"/>
    <property type="match status" value="1"/>
</dbReference>
<keyword evidence="2" id="KW-0902">Two-component regulatory system</keyword>
<sequence>MKAILVDDEMLALRRMEKLLKEQDGKEVPIEIVGSFQNPHLALEVAERETFHLVFLDIEMPEMDGMELAERLLRIQPHLHIVFVTAYNEYAVEAFELNALDYLLKPVQRTRIEKTLKRLAKPVQVNDEGKHSQLEGMLCTLSYLHYITPQQELKTFHWRTVKAQELFAYLLHHREQTLRKDTILDLLWPNYRIEKSSAHLHTTIYQIRQVIKQRALRIHIKYMDEGYRLELGGMKLDKEEWEKAVRLAPQVSPETIQEHQKLLNAYRGDYLAEHQYLWAEGEQERLRLIWFNHAKQVAECLMRMNAYTEAMPLYKQIQEKYPYTEDSYFGLMKIHAQLGNYGEVIKQFQLLSHNLKGELGIEPSREVFAWYMEWKNSI</sequence>
<accession>A0A3A3GKR5</accession>
<dbReference type="InterPro" id="IPR011006">
    <property type="entry name" value="CheY-like_superfamily"/>
</dbReference>
<dbReference type="GO" id="GO:0000160">
    <property type="term" value="P:phosphorelay signal transduction system"/>
    <property type="evidence" value="ECO:0007669"/>
    <property type="project" value="UniProtKB-KW"/>
</dbReference>
<proteinExistence type="inferred from homology"/>
<evidence type="ECO:0000256" key="3">
    <source>
        <dbReference type="ARBA" id="ARBA00023015"/>
    </source>
</evidence>
<dbReference type="Gene3D" id="3.40.50.2300">
    <property type="match status" value="1"/>
</dbReference>
<organism evidence="8 9">
    <name type="scientific">Paenibacillus thiaminolyticus</name>
    <name type="common">Bacillus thiaminolyticus</name>
    <dbReference type="NCBI Taxonomy" id="49283"/>
    <lineage>
        <taxon>Bacteria</taxon>
        <taxon>Bacillati</taxon>
        <taxon>Bacillota</taxon>
        <taxon>Bacilli</taxon>
        <taxon>Bacillales</taxon>
        <taxon>Paenibacillaceae</taxon>
        <taxon>Paenibacillus</taxon>
    </lineage>
</organism>
<dbReference type="OrthoDB" id="3190595at2"/>
<dbReference type="InterPro" id="IPR011990">
    <property type="entry name" value="TPR-like_helical_dom_sf"/>
</dbReference>
<evidence type="ECO:0000313" key="8">
    <source>
        <dbReference type="EMBL" id="RJG22949.1"/>
    </source>
</evidence>
<dbReference type="Gene3D" id="1.25.40.10">
    <property type="entry name" value="Tetratricopeptide repeat domain"/>
    <property type="match status" value="1"/>
</dbReference>
<comment type="caution">
    <text evidence="8">The sequence shown here is derived from an EMBL/GenBank/DDBJ whole genome shotgun (WGS) entry which is preliminary data.</text>
</comment>
<name>A0A3A3GKR5_PANTH</name>
<feature type="modified residue" description="4-aspartylphosphate" evidence="6">
    <location>
        <position position="57"/>
    </location>
</feature>
<dbReference type="SUPFAM" id="SSF52172">
    <property type="entry name" value="CheY-like"/>
    <property type="match status" value="1"/>
</dbReference>
<dbReference type="EMBL" id="QYZD01000013">
    <property type="protein sequence ID" value="RJG22949.1"/>
    <property type="molecule type" value="Genomic_DNA"/>
</dbReference>
<dbReference type="SMART" id="SM00448">
    <property type="entry name" value="REC"/>
    <property type="match status" value="1"/>
</dbReference>
<keyword evidence="6" id="KW-0597">Phosphoprotein</keyword>
<dbReference type="SUPFAM" id="SSF48452">
    <property type="entry name" value="TPR-like"/>
    <property type="match status" value="1"/>
</dbReference>
<keyword evidence="3" id="KW-0805">Transcription regulation</keyword>
<dbReference type="PANTHER" id="PTHR35807">
    <property type="entry name" value="TRANSCRIPTIONAL REGULATOR REDD-RELATED"/>
    <property type="match status" value="1"/>
</dbReference>
<evidence type="ECO:0000256" key="4">
    <source>
        <dbReference type="ARBA" id="ARBA00023125"/>
    </source>
</evidence>
<evidence type="ECO:0000256" key="2">
    <source>
        <dbReference type="ARBA" id="ARBA00023012"/>
    </source>
</evidence>
<protein>
    <submittedName>
        <fullName evidence="8">Response regulator</fullName>
    </submittedName>
</protein>
<evidence type="ECO:0000256" key="1">
    <source>
        <dbReference type="ARBA" id="ARBA00005820"/>
    </source>
</evidence>
<dbReference type="PANTHER" id="PTHR35807:SF2">
    <property type="entry name" value="TRANSCRIPTIONAL ACTIVATOR DOMAIN"/>
    <property type="match status" value="1"/>
</dbReference>
<dbReference type="InterPro" id="IPR036388">
    <property type="entry name" value="WH-like_DNA-bd_sf"/>
</dbReference>
<dbReference type="SUPFAM" id="SSF46894">
    <property type="entry name" value="C-terminal effector domain of the bipartite response regulators"/>
    <property type="match status" value="1"/>
</dbReference>
<evidence type="ECO:0000259" key="7">
    <source>
        <dbReference type="PROSITE" id="PS50110"/>
    </source>
</evidence>
<dbReference type="Gene3D" id="1.10.10.10">
    <property type="entry name" value="Winged helix-like DNA-binding domain superfamily/Winged helix DNA-binding domain"/>
    <property type="match status" value="1"/>
</dbReference>
<evidence type="ECO:0000256" key="5">
    <source>
        <dbReference type="ARBA" id="ARBA00023163"/>
    </source>
</evidence>
<dbReference type="InterPro" id="IPR005158">
    <property type="entry name" value="BTAD"/>
</dbReference>
<feature type="domain" description="Response regulatory" evidence="7">
    <location>
        <begin position="2"/>
        <end position="120"/>
    </location>
</feature>
<dbReference type="GO" id="GO:0006355">
    <property type="term" value="P:regulation of DNA-templated transcription"/>
    <property type="evidence" value="ECO:0007669"/>
    <property type="project" value="InterPro"/>
</dbReference>
<dbReference type="InterPro" id="IPR016032">
    <property type="entry name" value="Sig_transdc_resp-reg_C-effctor"/>
</dbReference>
<keyword evidence="4" id="KW-0238">DNA-binding</keyword>
<dbReference type="RefSeq" id="WP_119794470.1">
    <property type="nucleotide sequence ID" value="NZ_QYZD01000013.1"/>
</dbReference>
<dbReference type="SMART" id="SM01043">
    <property type="entry name" value="BTAD"/>
    <property type="match status" value="1"/>
</dbReference>
<keyword evidence="5" id="KW-0804">Transcription</keyword>
<dbReference type="Pfam" id="PF03704">
    <property type="entry name" value="BTAD"/>
    <property type="match status" value="1"/>
</dbReference>